<evidence type="ECO:0000313" key="1">
    <source>
        <dbReference type="EMBL" id="KAJ9088704.1"/>
    </source>
</evidence>
<keyword evidence="2" id="KW-1185">Reference proteome</keyword>
<dbReference type="Proteomes" id="UP001165960">
    <property type="component" value="Unassembled WGS sequence"/>
</dbReference>
<organism evidence="1 2">
    <name type="scientific">Entomophthora muscae</name>
    <dbReference type="NCBI Taxonomy" id="34485"/>
    <lineage>
        <taxon>Eukaryota</taxon>
        <taxon>Fungi</taxon>
        <taxon>Fungi incertae sedis</taxon>
        <taxon>Zoopagomycota</taxon>
        <taxon>Entomophthoromycotina</taxon>
        <taxon>Entomophthoromycetes</taxon>
        <taxon>Entomophthorales</taxon>
        <taxon>Entomophthoraceae</taxon>
        <taxon>Entomophthora</taxon>
    </lineage>
</organism>
<protein>
    <submittedName>
        <fullName evidence="1">Uncharacterized protein</fullName>
    </submittedName>
</protein>
<sequence length="78" mass="8936">MGVQARHHMEVRDLVACSNHQQEYQAALRLNTLLEQLNTQLLSIVGEILDLRGASQSWYCNVNRHILALEHYVEDAAH</sequence>
<proteinExistence type="predicted"/>
<comment type="caution">
    <text evidence="1">The sequence shown here is derived from an EMBL/GenBank/DDBJ whole genome shotgun (WGS) entry which is preliminary data.</text>
</comment>
<gene>
    <name evidence="1" type="ORF">DSO57_1020488</name>
</gene>
<accession>A0ACC2UNJ6</accession>
<reference evidence="1" key="1">
    <citation type="submission" date="2022-04" db="EMBL/GenBank/DDBJ databases">
        <title>Genome of the entomopathogenic fungus Entomophthora muscae.</title>
        <authorList>
            <person name="Elya C."/>
            <person name="Lovett B.R."/>
            <person name="Lee E."/>
            <person name="Macias A.M."/>
            <person name="Hajek A.E."/>
            <person name="De Bivort B.L."/>
            <person name="Kasson M.T."/>
            <person name="De Fine Licht H.H."/>
            <person name="Stajich J.E."/>
        </authorList>
    </citation>
    <scope>NUCLEOTIDE SEQUENCE</scope>
    <source>
        <strain evidence="1">Berkeley</strain>
    </source>
</reference>
<dbReference type="EMBL" id="QTSX02000096">
    <property type="protein sequence ID" value="KAJ9088704.1"/>
    <property type="molecule type" value="Genomic_DNA"/>
</dbReference>
<name>A0ACC2UNJ6_9FUNG</name>
<evidence type="ECO:0000313" key="2">
    <source>
        <dbReference type="Proteomes" id="UP001165960"/>
    </source>
</evidence>